<sequence length="98" mass="11364">MEVTNDEQIKKLESENSELSTYLANLAKVYDSIEIKYNKLNISHNLLESENMSLSPKLRLIANIDLYSKIRSSILDFVTRLRQKKNVSQNQKVTNSIF</sequence>
<evidence type="ECO:0000313" key="2">
    <source>
        <dbReference type="Proteomes" id="UP000276133"/>
    </source>
</evidence>
<name>A0A3M7PVN3_BRAPC</name>
<reference evidence="1 2" key="1">
    <citation type="journal article" date="2018" name="Sci. Rep.">
        <title>Genomic signatures of local adaptation to the degree of environmental predictability in rotifers.</title>
        <authorList>
            <person name="Franch-Gras L."/>
            <person name="Hahn C."/>
            <person name="Garcia-Roger E.M."/>
            <person name="Carmona M.J."/>
            <person name="Serra M."/>
            <person name="Gomez A."/>
        </authorList>
    </citation>
    <scope>NUCLEOTIDE SEQUENCE [LARGE SCALE GENOMIC DNA]</scope>
    <source>
        <strain evidence="1">HYR1</strain>
    </source>
</reference>
<gene>
    <name evidence="1" type="ORF">BpHYR1_011100</name>
</gene>
<evidence type="ECO:0000313" key="1">
    <source>
        <dbReference type="EMBL" id="RNA03024.1"/>
    </source>
</evidence>
<accession>A0A3M7PVN3</accession>
<organism evidence="1 2">
    <name type="scientific">Brachionus plicatilis</name>
    <name type="common">Marine rotifer</name>
    <name type="synonym">Brachionus muelleri</name>
    <dbReference type="NCBI Taxonomy" id="10195"/>
    <lineage>
        <taxon>Eukaryota</taxon>
        <taxon>Metazoa</taxon>
        <taxon>Spiralia</taxon>
        <taxon>Gnathifera</taxon>
        <taxon>Rotifera</taxon>
        <taxon>Eurotatoria</taxon>
        <taxon>Monogononta</taxon>
        <taxon>Pseudotrocha</taxon>
        <taxon>Ploima</taxon>
        <taxon>Brachionidae</taxon>
        <taxon>Brachionus</taxon>
    </lineage>
</organism>
<keyword evidence="2" id="KW-1185">Reference proteome</keyword>
<protein>
    <submittedName>
        <fullName evidence="1">Uncharacterized protein</fullName>
    </submittedName>
</protein>
<proteinExistence type="predicted"/>
<comment type="caution">
    <text evidence="1">The sequence shown here is derived from an EMBL/GenBank/DDBJ whole genome shotgun (WGS) entry which is preliminary data.</text>
</comment>
<dbReference type="AlphaFoldDB" id="A0A3M7PVN3"/>
<dbReference type="Proteomes" id="UP000276133">
    <property type="component" value="Unassembled WGS sequence"/>
</dbReference>
<dbReference type="EMBL" id="REGN01008682">
    <property type="protein sequence ID" value="RNA03024.1"/>
    <property type="molecule type" value="Genomic_DNA"/>
</dbReference>